<dbReference type="Proteomes" id="UP000268321">
    <property type="component" value="Unassembled WGS sequence"/>
</dbReference>
<proteinExistence type="inferred from homology"/>
<comment type="function">
    <text evidence="3">Involved in pre-mRNA splicing.</text>
</comment>
<reference evidence="7" key="1">
    <citation type="journal article" date="2018" name="Nat. Microbiol.">
        <title>Leveraging single-cell genomics to expand the fungal tree of life.</title>
        <authorList>
            <person name="Ahrendt S.R."/>
            <person name="Quandt C.A."/>
            <person name="Ciobanu D."/>
            <person name="Clum A."/>
            <person name="Salamov A."/>
            <person name="Andreopoulos B."/>
            <person name="Cheng J.F."/>
            <person name="Woyke T."/>
            <person name="Pelin A."/>
            <person name="Henrissat B."/>
            <person name="Reynolds N.K."/>
            <person name="Benny G.L."/>
            <person name="Smith M.E."/>
            <person name="James T.Y."/>
            <person name="Grigoriev I.V."/>
        </authorList>
    </citation>
    <scope>NUCLEOTIDE SEQUENCE [LARGE SCALE GENOMIC DNA]</scope>
    <source>
        <strain evidence="7">Baker2002</strain>
    </source>
</reference>
<dbReference type="GO" id="GO:0000398">
    <property type="term" value="P:mRNA splicing, via spliceosome"/>
    <property type="evidence" value="ECO:0007669"/>
    <property type="project" value="InterPro"/>
</dbReference>
<feature type="domain" description="SKI-interacting protein SKIP SNW" evidence="5">
    <location>
        <begin position="156"/>
        <end position="302"/>
    </location>
</feature>
<dbReference type="OrthoDB" id="666364at2759"/>
<evidence type="ECO:0000256" key="4">
    <source>
        <dbReference type="SAM" id="MobiDB-lite"/>
    </source>
</evidence>
<evidence type="ECO:0000313" key="6">
    <source>
        <dbReference type="EMBL" id="RKP32482.1"/>
    </source>
</evidence>
<keyword evidence="3" id="KW-0507">mRNA processing</keyword>
<keyword evidence="3" id="KW-0539">Nucleus</keyword>
<keyword evidence="3" id="KW-0508">mRNA splicing</keyword>
<gene>
    <name evidence="6" type="ORF">METBISCDRAFT_21466</name>
</gene>
<feature type="compositionally biased region" description="Basic and acidic residues" evidence="4">
    <location>
        <begin position="279"/>
        <end position="293"/>
    </location>
</feature>
<evidence type="ECO:0000256" key="1">
    <source>
        <dbReference type="ARBA" id="ARBA00010197"/>
    </source>
</evidence>
<comment type="similarity">
    <text evidence="1 3">Belongs to the SNW family.</text>
</comment>
<feature type="region of interest" description="Disordered" evidence="4">
    <location>
        <begin position="279"/>
        <end position="316"/>
    </location>
</feature>
<accession>A0A4P9ZJ18</accession>
<name>A0A4P9ZJ18_9ASCO</name>
<dbReference type="AlphaFoldDB" id="A0A4P9ZJ18"/>
<keyword evidence="7" id="KW-1185">Reference proteome</keyword>
<sequence length="316" mass="35215">MFSSLLPKPKNTTLETAKIVLAKKNVQSALLPKAILDQTPFSQAVVSAGHEAGQNAVEQLFFNSDGTIDYSKTLACAAGRATSAQSSYEDTIPLKIRYPRLKHHFPRYTLETCPDDSLRRSLEETRQVIAGLLARAAGAQEKTDDVTVQFTPSVLDQQSKTIHISELKEDPMLPPKFKLRKNRESLAGPPPPILKAPTTEKITKEVKDQWHIPASVSNWKNNQGFTISLHKRVNAASGGALPKGMDFNFEKFSRLSLTLESVDAQARKDLEAKYALKKQEDLHEQARGEDLKGMLEQAKRKRAPDEGPSDRKPRHR</sequence>
<evidence type="ECO:0000256" key="2">
    <source>
        <dbReference type="ARBA" id="ARBA00022160"/>
    </source>
</evidence>
<dbReference type="GO" id="GO:0005681">
    <property type="term" value="C:spliceosomal complex"/>
    <property type="evidence" value="ECO:0007669"/>
    <property type="project" value="UniProtKB-UniRule"/>
</dbReference>
<dbReference type="PANTHER" id="PTHR12096">
    <property type="entry name" value="NUCLEAR PROTEIN SKIP-RELATED"/>
    <property type="match status" value="1"/>
</dbReference>
<organism evidence="6 7">
    <name type="scientific">Metschnikowia bicuspidata</name>
    <dbReference type="NCBI Taxonomy" id="27322"/>
    <lineage>
        <taxon>Eukaryota</taxon>
        <taxon>Fungi</taxon>
        <taxon>Dikarya</taxon>
        <taxon>Ascomycota</taxon>
        <taxon>Saccharomycotina</taxon>
        <taxon>Pichiomycetes</taxon>
        <taxon>Metschnikowiaceae</taxon>
        <taxon>Metschnikowia</taxon>
    </lineage>
</organism>
<comment type="subcellular location">
    <subcellularLocation>
        <location evidence="3">Nucleus</location>
    </subcellularLocation>
</comment>
<dbReference type="EMBL" id="ML004431">
    <property type="protein sequence ID" value="RKP32482.1"/>
    <property type="molecule type" value="Genomic_DNA"/>
</dbReference>
<feature type="compositionally biased region" description="Basic and acidic residues" evidence="4">
    <location>
        <begin position="303"/>
        <end position="316"/>
    </location>
</feature>
<evidence type="ECO:0000313" key="7">
    <source>
        <dbReference type="Proteomes" id="UP000268321"/>
    </source>
</evidence>
<comment type="subunit">
    <text evidence="3">Associated with the spliceosome.</text>
</comment>
<dbReference type="InterPro" id="IPR004015">
    <property type="entry name" value="SKI-int_prot_SKIP_SNW-dom"/>
</dbReference>
<dbReference type="InterPro" id="IPR017862">
    <property type="entry name" value="SKI-int_prot_SKIP"/>
</dbReference>
<evidence type="ECO:0000259" key="5">
    <source>
        <dbReference type="Pfam" id="PF02731"/>
    </source>
</evidence>
<protein>
    <recommendedName>
        <fullName evidence="2 3">Pre-mRNA-processing protein 45</fullName>
    </recommendedName>
</protein>
<keyword evidence="3" id="KW-0747">Spliceosome</keyword>
<evidence type="ECO:0000256" key="3">
    <source>
        <dbReference type="RuleBase" id="RU367140"/>
    </source>
</evidence>
<dbReference type="Pfam" id="PF02731">
    <property type="entry name" value="SKIP_SNW"/>
    <property type="match status" value="1"/>
</dbReference>